<organism evidence="2 3">
    <name type="scientific">Bacteroides thetaiotaomicron dnLKV9</name>
    <dbReference type="NCBI Taxonomy" id="1235785"/>
    <lineage>
        <taxon>Bacteria</taxon>
        <taxon>Pseudomonadati</taxon>
        <taxon>Bacteroidota</taxon>
        <taxon>Bacteroidia</taxon>
        <taxon>Bacteroidales</taxon>
        <taxon>Bacteroidaceae</taxon>
        <taxon>Bacteroides</taxon>
    </lineage>
</organism>
<dbReference type="AlphaFoldDB" id="R9HET5"/>
<gene>
    <name evidence="2" type="ORF">C799_01413</name>
</gene>
<dbReference type="HOGENOM" id="CLU_009583_0_0_10"/>
<dbReference type="Pfam" id="PF00534">
    <property type="entry name" value="Glycos_transf_1"/>
    <property type="match status" value="1"/>
</dbReference>
<dbReference type="Proteomes" id="UP000014207">
    <property type="component" value="Unassembled WGS sequence"/>
</dbReference>
<proteinExistence type="predicted"/>
<feature type="domain" description="Glycosyl transferase family 1" evidence="1">
    <location>
        <begin position="217"/>
        <end position="371"/>
    </location>
</feature>
<dbReference type="SUPFAM" id="SSF53756">
    <property type="entry name" value="UDP-Glycosyltransferase/glycogen phosphorylase"/>
    <property type="match status" value="1"/>
</dbReference>
<dbReference type="Gene3D" id="3.40.50.2000">
    <property type="entry name" value="Glycogen Phosphorylase B"/>
    <property type="match status" value="2"/>
</dbReference>
<dbReference type="EMBL" id="ASSM01000006">
    <property type="protein sequence ID" value="EOS02296.1"/>
    <property type="molecule type" value="Genomic_DNA"/>
</dbReference>
<evidence type="ECO:0000259" key="1">
    <source>
        <dbReference type="Pfam" id="PF00534"/>
    </source>
</evidence>
<protein>
    <recommendedName>
        <fullName evidence="1">Glycosyl transferase family 1 domain-containing protein</fullName>
    </recommendedName>
</protein>
<dbReference type="GO" id="GO:0016757">
    <property type="term" value="F:glycosyltransferase activity"/>
    <property type="evidence" value="ECO:0007669"/>
    <property type="project" value="InterPro"/>
</dbReference>
<comment type="caution">
    <text evidence="2">The sequence shown here is derived from an EMBL/GenBank/DDBJ whole genome shotgun (WGS) entry which is preliminary data.</text>
</comment>
<dbReference type="PANTHER" id="PTHR12526">
    <property type="entry name" value="GLYCOSYLTRANSFERASE"/>
    <property type="match status" value="1"/>
</dbReference>
<dbReference type="CDD" id="cd03820">
    <property type="entry name" value="GT4_AmsD-like"/>
    <property type="match status" value="1"/>
</dbReference>
<evidence type="ECO:0000313" key="2">
    <source>
        <dbReference type="EMBL" id="EOS02296.1"/>
    </source>
</evidence>
<dbReference type="PATRIC" id="fig|1235785.3.peg.1418"/>
<name>R9HET5_BACT4</name>
<sequence length="398" mass="46170">MEITSKKICLKTNNSMKIIYLYPALDTVGGADRVITEKANYFADHCGYDVYIVTAHQNNAPIYFPLSAKVKHIDLAVDFNKQYGQPLWKRMFIYIKLLRQYKKKVRETLFSVRPDFTITTISRDIDFLHTINDGSIKIAEAHISKPFIRNLHRLAKKSMIYQIIGKIWTRKLDNAIKRMDALVVLTERDAEKWKKIKKATVIPNSLPFYPEASSTCETKKIISVGRLDEQKGYDMLIDAWETVHKQHPDWKIIIYGNGELHDILKYAIIQKHLEDSFILHEPVKDIMNQYLDSSIYVMSSRFEGFGMVLAEAMACGVPCISFDCPYGPSDIIKDFVDGLMVENGNVVQLAQKISELIEQEAIRKRMGQQAKLNIKRYSRENIMQKWCDLFEQLKKERQ</sequence>
<dbReference type="PANTHER" id="PTHR12526:SF630">
    <property type="entry name" value="GLYCOSYLTRANSFERASE"/>
    <property type="match status" value="1"/>
</dbReference>
<dbReference type="InterPro" id="IPR001296">
    <property type="entry name" value="Glyco_trans_1"/>
</dbReference>
<accession>R9HET5</accession>
<evidence type="ECO:0000313" key="3">
    <source>
        <dbReference type="Proteomes" id="UP000014207"/>
    </source>
</evidence>
<reference evidence="2 3" key="1">
    <citation type="submission" date="2013-04" db="EMBL/GenBank/DDBJ databases">
        <title>The Genome Sequence of Bacteroides thetaiotaomicron dnLKV9.</title>
        <authorList>
            <consortium name="The Broad Institute Genomics Platform"/>
            <consortium name="The Broad Institute Genome Sequencing Center for Infectious Disease"/>
            <person name="Earl A."/>
            <person name="Xavier R."/>
            <person name="Kuhn K."/>
            <person name="Stappenbeck T."/>
            <person name="Walker B."/>
            <person name="Young S."/>
            <person name="Zeng Q."/>
            <person name="Gargeya S."/>
            <person name="Fitzgerald M."/>
            <person name="Haas B."/>
            <person name="Abouelleil A."/>
            <person name="Allen A.W."/>
            <person name="Alvarado L."/>
            <person name="Arachchi H.M."/>
            <person name="Berlin A.M."/>
            <person name="Chapman S.B."/>
            <person name="Gainer-Dewar J."/>
            <person name="Goldberg J."/>
            <person name="Griggs A."/>
            <person name="Gujja S."/>
            <person name="Hansen M."/>
            <person name="Howarth C."/>
            <person name="Imamovic A."/>
            <person name="Ireland A."/>
            <person name="Larimer J."/>
            <person name="McCowan C."/>
            <person name="Murphy C."/>
            <person name="Pearson M."/>
            <person name="Poon T.W."/>
            <person name="Priest M."/>
            <person name="Roberts A."/>
            <person name="Saif S."/>
            <person name="Shea T."/>
            <person name="Sisk P."/>
            <person name="Sykes S."/>
            <person name="Wortman J."/>
            <person name="Nusbaum C."/>
            <person name="Birren B."/>
        </authorList>
    </citation>
    <scope>NUCLEOTIDE SEQUENCE [LARGE SCALE GENOMIC DNA]</scope>
    <source>
        <strain evidence="3">dnLKV9</strain>
    </source>
</reference>